<dbReference type="RefSeq" id="WP_136352925.1">
    <property type="nucleotide sequence ID" value="NZ_CP046266.1"/>
</dbReference>
<reference evidence="4 5" key="1">
    <citation type="submission" date="2019-04" db="EMBL/GenBank/DDBJ databases">
        <title>Bacillus sediminilitoris sp. nov., isolated from a tidal flat sediment on the East China Sea.</title>
        <authorList>
            <person name="Wei Y."/>
            <person name="Mao H."/>
            <person name="Fang J."/>
        </authorList>
    </citation>
    <scope>NUCLEOTIDE SEQUENCE [LARGE SCALE GENOMIC DNA]</scope>
    <source>
        <strain evidence="4 5">DSL-17</strain>
    </source>
</reference>
<comment type="function">
    <text evidence="3">Required for maturation of urease via the functional incorporation of the urease nickel metallocenter.</text>
</comment>
<keyword evidence="3" id="KW-0963">Cytoplasm</keyword>
<organism evidence="4 5">
    <name type="scientific">Metabacillus sediminilitoris</name>
    <dbReference type="NCBI Taxonomy" id="2567941"/>
    <lineage>
        <taxon>Bacteria</taxon>
        <taxon>Bacillati</taxon>
        <taxon>Bacillota</taxon>
        <taxon>Bacilli</taxon>
        <taxon>Bacillales</taxon>
        <taxon>Bacillaceae</taxon>
        <taxon>Metabacillus</taxon>
    </lineage>
</organism>
<proteinExistence type="inferred from homology"/>
<protein>
    <recommendedName>
        <fullName evidence="3">Urease accessory protein UreD</fullName>
    </recommendedName>
</protein>
<sequence length="270" mass="31019">MTYTGCLQLEVGKKENRSVIGNSFFDGVFKITRPTYFSDGMPLLTLLHVGGGYVDGDTYKSEVIVHEDAQLALTTQASTKVYKSPRYGVVQTMDYHLKENSVLFVKQDPLILYHDANFSQYTNVHMSSTSTFYYTDIITPGWSQNGRLFQYKKLASKLRIFINGQLEVFDHQLIVPEKMSGDLMRLEGYTHIGTMIMIHQQISDELIDDIRSEMSTIAIDVRFGISMLNVKGFSIKVLALSTPEIELIFSICEKMFRKRLYNQDKIEWRK</sequence>
<evidence type="ECO:0000313" key="5">
    <source>
        <dbReference type="Proteomes" id="UP000310334"/>
    </source>
</evidence>
<evidence type="ECO:0000313" key="4">
    <source>
        <dbReference type="EMBL" id="THF80475.1"/>
    </source>
</evidence>
<dbReference type="HAMAP" id="MF_01384">
    <property type="entry name" value="UreD"/>
    <property type="match status" value="1"/>
</dbReference>
<keyword evidence="5" id="KW-1185">Reference proteome</keyword>
<dbReference type="PANTHER" id="PTHR33643">
    <property type="entry name" value="UREASE ACCESSORY PROTEIN D"/>
    <property type="match status" value="1"/>
</dbReference>
<dbReference type="PANTHER" id="PTHR33643:SF1">
    <property type="entry name" value="UREASE ACCESSORY PROTEIN D"/>
    <property type="match status" value="1"/>
</dbReference>
<evidence type="ECO:0000256" key="3">
    <source>
        <dbReference type="HAMAP-Rule" id="MF_01384"/>
    </source>
</evidence>
<comment type="subunit">
    <text evidence="3">UreD, UreF and UreG form a complex that acts as a GTP-hydrolysis-dependent molecular chaperone, activating the urease apoprotein by helping to assemble the nickel containing metallocenter of UreC. The UreE protein probably delivers the nickel.</text>
</comment>
<dbReference type="Proteomes" id="UP000310334">
    <property type="component" value="Unassembled WGS sequence"/>
</dbReference>
<dbReference type="InterPro" id="IPR002669">
    <property type="entry name" value="UreD"/>
</dbReference>
<keyword evidence="3" id="KW-0996">Nickel insertion</keyword>
<dbReference type="OrthoDB" id="9807968at2"/>
<comment type="caution">
    <text evidence="4">The sequence shown here is derived from an EMBL/GenBank/DDBJ whole genome shotgun (WGS) entry which is preliminary data.</text>
</comment>
<evidence type="ECO:0000256" key="1">
    <source>
        <dbReference type="ARBA" id="ARBA00007177"/>
    </source>
</evidence>
<accession>A0A4S4BYY9</accession>
<dbReference type="GO" id="GO:0016151">
    <property type="term" value="F:nickel cation binding"/>
    <property type="evidence" value="ECO:0007669"/>
    <property type="project" value="UniProtKB-UniRule"/>
</dbReference>
<name>A0A4S4BYY9_9BACI</name>
<dbReference type="EMBL" id="SSNT01000006">
    <property type="protein sequence ID" value="THF80475.1"/>
    <property type="molecule type" value="Genomic_DNA"/>
</dbReference>
<comment type="subcellular location">
    <subcellularLocation>
        <location evidence="3">Cytoplasm</location>
    </subcellularLocation>
</comment>
<gene>
    <name evidence="3" type="primary">ureD</name>
    <name evidence="4" type="ORF">E6W99_08685</name>
</gene>
<comment type="similarity">
    <text evidence="1 3">Belongs to the UreD family.</text>
</comment>
<keyword evidence="2 3" id="KW-0143">Chaperone</keyword>
<evidence type="ECO:0000256" key="2">
    <source>
        <dbReference type="ARBA" id="ARBA00023186"/>
    </source>
</evidence>
<dbReference type="GO" id="GO:0005737">
    <property type="term" value="C:cytoplasm"/>
    <property type="evidence" value="ECO:0007669"/>
    <property type="project" value="UniProtKB-SubCell"/>
</dbReference>
<dbReference type="Pfam" id="PF01774">
    <property type="entry name" value="UreD"/>
    <property type="match status" value="1"/>
</dbReference>
<dbReference type="AlphaFoldDB" id="A0A4S4BYY9"/>